<comment type="caution">
    <text evidence="3">The sequence shown here is derived from an EMBL/GenBank/DDBJ whole genome shotgun (WGS) entry which is preliminary data.</text>
</comment>
<dbReference type="STRING" id="1805425.AUJ30_02415"/>
<dbReference type="EMBL" id="MNWX01000046">
    <property type="protein sequence ID" value="OIO64476.1"/>
    <property type="molecule type" value="Genomic_DNA"/>
</dbReference>
<dbReference type="AlphaFoldDB" id="A0A1J4XRS3"/>
<evidence type="ECO:0000313" key="4">
    <source>
        <dbReference type="Proteomes" id="UP000182693"/>
    </source>
</evidence>
<dbReference type="PROSITE" id="PS51841">
    <property type="entry name" value="LTD"/>
    <property type="match status" value="1"/>
</dbReference>
<keyword evidence="1" id="KW-1133">Transmembrane helix</keyword>
<gene>
    <name evidence="3" type="ORF">AUJ30_02415</name>
</gene>
<sequence length="198" mass="21269">MLINEFFPNPVGKDADGEWIELFNNGQETVNFSGWQIKDASGKTFIFSGQGGSATGGKNQELGPAGYLLLDYKTTKISLNNNGETLFLYDQNGALIDKAEFTGSAPEGKSLIRKNNQFVFTDKPTPAKANIFESAEKAKSPIPQANLNANVIANISSNESSINNTTSLGLNLLIGLSLALILAFLAVIILRKLNLPSD</sequence>
<proteinExistence type="predicted"/>
<accession>A0A1J4XRS3</accession>
<keyword evidence="1" id="KW-0472">Membrane</keyword>
<dbReference type="InterPro" id="IPR036415">
    <property type="entry name" value="Lamin_tail_dom_sf"/>
</dbReference>
<protein>
    <recommendedName>
        <fullName evidence="2">LTD domain-containing protein</fullName>
    </recommendedName>
</protein>
<evidence type="ECO:0000259" key="2">
    <source>
        <dbReference type="PROSITE" id="PS51841"/>
    </source>
</evidence>
<keyword evidence="1" id="KW-0812">Transmembrane</keyword>
<dbReference type="Proteomes" id="UP000182693">
    <property type="component" value="Unassembled WGS sequence"/>
</dbReference>
<name>A0A1J4XRS3_9BACT</name>
<feature type="transmembrane region" description="Helical" evidence="1">
    <location>
        <begin position="168"/>
        <end position="190"/>
    </location>
</feature>
<dbReference type="SUPFAM" id="SSF74853">
    <property type="entry name" value="Lamin A/C globular tail domain"/>
    <property type="match status" value="1"/>
</dbReference>
<dbReference type="Pfam" id="PF00932">
    <property type="entry name" value="LTD"/>
    <property type="match status" value="1"/>
</dbReference>
<evidence type="ECO:0000256" key="1">
    <source>
        <dbReference type="SAM" id="Phobius"/>
    </source>
</evidence>
<evidence type="ECO:0000313" key="3">
    <source>
        <dbReference type="EMBL" id="OIO64476.1"/>
    </source>
</evidence>
<reference evidence="3 4" key="1">
    <citation type="journal article" date="2016" name="Environ. Microbiol.">
        <title>Genomic resolution of a cold subsurface aquifer community provides metabolic insights for novel microbes adapted to high CO concentrations.</title>
        <authorList>
            <person name="Probst A.J."/>
            <person name="Castelle C.J."/>
            <person name="Singh A."/>
            <person name="Brown C.T."/>
            <person name="Anantharaman K."/>
            <person name="Sharon I."/>
            <person name="Hug L.A."/>
            <person name="Burstein D."/>
            <person name="Emerson J.B."/>
            <person name="Thomas B.C."/>
            <person name="Banfield J.F."/>
        </authorList>
    </citation>
    <scope>NUCLEOTIDE SEQUENCE [LARGE SCALE GENOMIC DNA]</scope>
    <source>
        <strain evidence="3">CG1_02_39_135</strain>
    </source>
</reference>
<dbReference type="Gene3D" id="2.60.40.1260">
    <property type="entry name" value="Lamin Tail domain"/>
    <property type="match status" value="1"/>
</dbReference>
<dbReference type="InterPro" id="IPR001322">
    <property type="entry name" value="Lamin_tail_dom"/>
</dbReference>
<organism evidence="3 4">
    <name type="scientific">Candidatus Wolfebacteria bacterium CG1_02_39_135</name>
    <dbReference type="NCBI Taxonomy" id="1805425"/>
    <lineage>
        <taxon>Bacteria</taxon>
        <taxon>Candidatus Wolfeibacteriota</taxon>
    </lineage>
</organism>
<feature type="domain" description="LTD" evidence="2">
    <location>
        <begin position="1"/>
        <end position="122"/>
    </location>
</feature>